<gene>
    <name evidence="1" type="ORF">CCACVL1_29340</name>
</gene>
<accession>A0A1R3G2A2</accession>
<dbReference type="AlphaFoldDB" id="A0A1R3G2A2"/>
<evidence type="ECO:0000313" key="1">
    <source>
        <dbReference type="EMBL" id="OMO52140.1"/>
    </source>
</evidence>
<name>A0A1R3G2A2_COCAP</name>
<dbReference type="EMBL" id="AWWV01015571">
    <property type="protein sequence ID" value="OMO52140.1"/>
    <property type="molecule type" value="Genomic_DNA"/>
</dbReference>
<protein>
    <submittedName>
        <fullName evidence="1">Uncharacterized protein</fullName>
    </submittedName>
</protein>
<sequence>MAMENEEVGKMENRHRETN</sequence>
<organism evidence="1 2">
    <name type="scientific">Corchorus capsularis</name>
    <name type="common">Jute</name>
    <dbReference type="NCBI Taxonomy" id="210143"/>
    <lineage>
        <taxon>Eukaryota</taxon>
        <taxon>Viridiplantae</taxon>
        <taxon>Streptophyta</taxon>
        <taxon>Embryophyta</taxon>
        <taxon>Tracheophyta</taxon>
        <taxon>Spermatophyta</taxon>
        <taxon>Magnoliopsida</taxon>
        <taxon>eudicotyledons</taxon>
        <taxon>Gunneridae</taxon>
        <taxon>Pentapetalae</taxon>
        <taxon>rosids</taxon>
        <taxon>malvids</taxon>
        <taxon>Malvales</taxon>
        <taxon>Malvaceae</taxon>
        <taxon>Grewioideae</taxon>
        <taxon>Apeibeae</taxon>
        <taxon>Corchorus</taxon>
    </lineage>
</organism>
<dbReference type="Proteomes" id="UP000188268">
    <property type="component" value="Unassembled WGS sequence"/>
</dbReference>
<keyword evidence="2" id="KW-1185">Reference proteome</keyword>
<evidence type="ECO:0000313" key="2">
    <source>
        <dbReference type="Proteomes" id="UP000188268"/>
    </source>
</evidence>
<proteinExistence type="predicted"/>
<comment type="caution">
    <text evidence="1">The sequence shown here is derived from an EMBL/GenBank/DDBJ whole genome shotgun (WGS) entry which is preliminary data.</text>
</comment>
<reference evidence="1 2" key="1">
    <citation type="submission" date="2013-09" db="EMBL/GenBank/DDBJ databases">
        <title>Corchorus capsularis genome sequencing.</title>
        <authorList>
            <person name="Alam M."/>
            <person name="Haque M.S."/>
            <person name="Islam M.S."/>
            <person name="Emdad E.M."/>
            <person name="Islam M.M."/>
            <person name="Ahmed B."/>
            <person name="Halim A."/>
            <person name="Hossen Q.M.M."/>
            <person name="Hossain M.Z."/>
            <person name="Ahmed R."/>
            <person name="Khan M.M."/>
            <person name="Islam R."/>
            <person name="Rashid M.M."/>
            <person name="Khan S.A."/>
            <person name="Rahman M.S."/>
            <person name="Alam M."/>
        </authorList>
    </citation>
    <scope>NUCLEOTIDE SEQUENCE [LARGE SCALE GENOMIC DNA]</scope>
    <source>
        <strain evidence="2">cv. CVL-1</strain>
        <tissue evidence="1">Whole seedling</tissue>
    </source>
</reference>
<dbReference type="Gramene" id="OMO52140">
    <property type="protein sequence ID" value="OMO52140"/>
    <property type="gene ID" value="CCACVL1_29340"/>
</dbReference>